<sequence length="172" mass="19008">MLKDIPQTLTCPVCRSRIPFTLSGLLLGERFTCHGCPAIVSLSTESRQAVQSVTDEFDRILHHQTLMENDLPSVAQKFTGLPWEELIGSSLNAAENAEAALAMYMTRFLKEHGLEDSFESILIEMRLEHPHVEASDADRTSEDKSSNASFSLPLSAVIPFGSLGIETRPFSK</sequence>
<protein>
    <submittedName>
        <fullName evidence="1">DUF2589 domain-containing protein</fullName>
    </submittedName>
</protein>
<evidence type="ECO:0000313" key="2">
    <source>
        <dbReference type="Proteomes" id="UP000706891"/>
    </source>
</evidence>
<dbReference type="RefSeq" id="WP_205102734.1">
    <property type="nucleotide sequence ID" value="NZ_JACJJG010000001.1"/>
</dbReference>
<proteinExistence type="predicted"/>
<comment type="caution">
    <text evidence="1">The sequence shown here is derived from an EMBL/GenBank/DDBJ whole genome shotgun (WGS) entry which is preliminary data.</text>
</comment>
<keyword evidence="2" id="KW-1185">Reference proteome</keyword>
<reference evidence="1" key="2">
    <citation type="journal article" date="2021" name="Sci. Rep.">
        <title>The distribution of antibiotic resistance genes in chicken gut microbiota commensals.</title>
        <authorList>
            <person name="Juricova H."/>
            <person name="Matiasovicova J."/>
            <person name="Kubasova T."/>
            <person name="Cejkova D."/>
            <person name="Rychlik I."/>
        </authorList>
    </citation>
    <scope>NUCLEOTIDE SEQUENCE</scope>
    <source>
        <strain evidence="1">An824</strain>
    </source>
</reference>
<evidence type="ECO:0000313" key="1">
    <source>
        <dbReference type="EMBL" id="MBM6672328.1"/>
    </source>
</evidence>
<accession>A0A939B6K0</accession>
<dbReference type="Proteomes" id="UP000706891">
    <property type="component" value="Unassembled WGS sequence"/>
</dbReference>
<dbReference type="EMBL" id="JACJJG010000001">
    <property type="protein sequence ID" value="MBM6672328.1"/>
    <property type="molecule type" value="Genomic_DNA"/>
</dbReference>
<organism evidence="1 2">
    <name type="scientific">Marseilla massiliensis</name>
    <dbReference type="NCBI Taxonomy" id="1841864"/>
    <lineage>
        <taxon>Bacteria</taxon>
        <taxon>Pseudomonadati</taxon>
        <taxon>Bacteroidota</taxon>
        <taxon>Bacteroidia</taxon>
        <taxon>Bacteroidales</taxon>
        <taxon>Prevotellaceae</taxon>
        <taxon>Marseilla</taxon>
    </lineage>
</organism>
<name>A0A939B6K0_9BACT</name>
<gene>
    <name evidence="1" type="ORF">H6A34_00255</name>
</gene>
<reference evidence="1" key="1">
    <citation type="submission" date="2020-08" db="EMBL/GenBank/DDBJ databases">
        <authorList>
            <person name="Cejkova D."/>
            <person name="Kubasova T."/>
            <person name="Jahodarova E."/>
            <person name="Rychlik I."/>
        </authorList>
    </citation>
    <scope>NUCLEOTIDE SEQUENCE</scope>
    <source>
        <strain evidence="1">An824</strain>
    </source>
</reference>
<dbReference type="AlphaFoldDB" id="A0A939B6K0"/>